<gene>
    <name evidence="2" type="ORF">MMF98_14015</name>
</gene>
<organism evidence="2 3">
    <name type="scientific">Variovorax terrae</name>
    <dbReference type="NCBI Taxonomy" id="2923278"/>
    <lineage>
        <taxon>Bacteria</taxon>
        <taxon>Pseudomonadati</taxon>
        <taxon>Pseudomonadota</taxon>
        <taxon>Betaproteobacteria</taxon>
        <taxon>Burkholderiales</taxon>
        <taxon>Comamonadaceae</taxon>
        <taxon>Variovorax</taxon>
    </lineage>
</organism>
<dbReference type="EMBL" id="JALGBI010000001">
    <property type="protein sequence ID" value="MCJ0764328.1"/>
    <property type="molecule type" value="Genomic_DNA"/>
</dbReference>
<comment type="caution">
    <text evidence="2">The sequence shown here is derived from an EMBL/GenBank/DDBJ whole genome shotgun (WGS) entry which is preliminary data.</text>
</comment>
<dbReference type="Pfam" id="PF23019">
    <property type="entry name" value="DUF7033"/>
    <property type="match status" value="1"/>
</dbReference>
<evidence type="ECO:0000313" key="2">
    <source>
        <dbReference type="EMBL" id="MCJ0764328.1"/>
    </source>
</evidence>
<dbReference type="Proteomes" id="UP001139447">
    <property type="component" value="Unassembled WGS sequence"/>
</dbReference>
<name>A0A9X2AN20_9BURK</name>
<keyword evidence="3" id="KW-1185">Reference proteome</keyword>
<evidence type="ECO:0000313" key="3">
    <source>
        <dbReference type="Proteomes" id="UP001139447"/>
    </source>
</evidence>
<dbReference type="CDD" id="cd10931">
    <property type="entry name" value="CE4_u7"/>
    <property type="match status" value="1"/>
</dbReference>
<feature type="domain" description="DUF7033" evidence="1">
    <location>
        <begin position="120"/>
        <end position="207"/>
    </location>
</feature>
<dbReference type="AlphaFoldDB" id="A0A9X2AN20"/>
<evidence type="ECO:0000259" key="1">
    <source>
        <dbReference type="Pfam" id="PF23019"/>
    </source>
</evidence>
<sequence>MKSKIRCLLKSPPGCIPEKIYIAKLIFYEYLGIDVDFQSSEEKKSFELNILFDDKTYSLEFLDSFFKKASSAWLEPATLPDSCTWIKTNEIQGEEIWIPIFHTTDDAAFWKSKEHLTSSDIDIFGLSFFFLSRYEEAVRTSSRDEFGRFCFEKSLSKRTGTANKPVVNMYIDFLAKLIEQITHYPLEKYRKLAFEVIPSHDVDSPFSPSIRTPYWLLRTLGKNLIRDRSTEKFYATARTAYKSSFNQKNDPYNSFSKIVKIDANAGVKGRYFFISGRTGKKVNDGYYHIEEERIKRLLQELHFEGQEIGLHPSFNTYLNPSAIDSEFSRLKRLCENLSIRQDYWGGRQHILRWQCPDTWRHWATARLDYDSTLGFADRPGFRCGICYPYRVYDLIERRELTLIEQPLILMECSLIDSRYMNLGCSDAAFEEVQNLRNECKKFRGQFTVLWHNHRYVSEEEVNLYKFALSGK</sequence>
<dbReference type="RefSeq" id="WP_243306935.1">
    <property type="nucleotide sequence ID" value="NZ_JALGBI010000001.1"/>
</dbReference>
<accession>A0A9X2AN20</accession>
<protein>
    <submittedName>
        <fullName evidence="2">Polysaccharide deacetylase family protein</fullName>
    </submittedName>
</protein>
<proteinExistence type="predicted"/>
<reference evidence="2" key="1">
    <citation type="submission" date="2022-03" db="EMBL/GenBank/DDBJ databases">
        <authorList>
            <person name="Woo C.Y."/>
        </authorList>
    </citation>
    <scope>NUCLEOTIDE SEQUENCE</scope>
    <source>
        <strain evidence="2">CYS-02</strain>
    </source>
</reference>
<dbReference type="Gene3D" id="3.20.20.370">
    <property type="entry name" value="Glycoside hydrolase/deacetylase"/>
    <property type="match status" value="1"/>
</dbReference>
<dbReference type="InterPro" id="IPR054297">
    <property type="entry name" value="DUF7033"/>
</dbReference>